<evidence type="ECO:0000256" key="2">
    <source>
        <dbReference type="ARBA" id="ARBA00023015"/>
    </source>
</evidence>
<keyword evidence="3" id="KW-0238">DNA-binding</keyword>
<keyword evidence="2" id="KW-0805">Transcription regulation</keyword>
<name>A0A939EJS6_9HYPH</name>
<dbReference type="RefSeq" id="WP_207143770.1">
    <property type="nucleotide sequence ID" value="NZ_JAEKJZ010000007.1"/>
</dbReference>
<dbReference type="SUPFAM" id="SSF46785">
    <property type="entry name" value="Winged helix' DNA-binding domain"/>
    <property type="match status" value="1"/>
</dbReference>
<dbReference type="GO" id="GO:0003677">
    <property type="term" value="F:DNA binding"/>
    <property type="evidence" value="ECO:0007669"/>
    <property type="project" value="UniProtKB-KW"/>
</dbReference>
<dbReference type="InterPro" id="IPR000847">
    <property type="entry name" value="LysR_HTH_N"/>
</dbReference>
<keyword evidence="4" id="KW-0804">Transcription</keyword>
<dbReference type="PRINTS" id="PR00039">
    <property type="entry name" value="HTHLYSR"/>
</dbReference>
<dbReference type="Pfam" id="PF00126">
    <property type="entry name" value="HTH_1"/>
    <property type="match status" value="1"/>
</dbReference>
<dbReference type="GO" id="GO:0032993">
    <property type="term" value="C:protein-DNA complex"/>
    <property type="evidence" value="ECO:0007669"/>
    <property type="project" value="TreeGrafter"/>
</dbReference>
<evidence type="ECO:0000256" key="3">
    <source>
        <dbReference type="ARBA" id="ARBA00023125"/>
    </source>
</evidence>
<comment type="similarity">
    <text evidence="1">Belongs to the LysR transcriptional regulatory family.</text>
</comment>
<feature type="domain" description="HTH lysR-type" evidence="5">
    <location>
        <begin position="18"/>
        <end position="75"/>
    </location>
</feature>
<accession>A0A939EJS6</accession>
<dbReference type="GO" id="GO:0003700">
    <property type="term" value="F:DNA-binding transcription factor activity"/>
    <property type="evidence" value="ECO:0007669"/>
    <property type="project" value="InterPro"/>
</dbReference>
<dbReference type="Proteomes" id="UP000664096">
    <property type="component" value="Unassembled WGS sequence"/>
</dbReference>
<organism evidence="6 7">
    <name type="scientific">Roseibium aggregatum</name>
    <dbReference type="NCBI Taxonomy" id="187304"/>
    <lineage>
        <taxon>Bacteria</taxon>
        <taxon>Pseudomonadati</taxon>
        <taxon>Pseudomonadota</taxon>
        <taxon>Alphaproteobacteria</taxon>
        <taxon>Hyphomicrobiales</taxon>
        <taxon>Stappiaceae</taxon>
        <taxon>Roseibium</taxon>
    </lineage>
</organism>
<dbReference type="CDD" id="cd08414">
    <property type="entry name" value="PBP2_LTTR_aromatics_like"/>
    <property type="match status" value="1"/>
</dbReference>
<evidence type="ECO:0000313" key="6">
    <source>
        <dbReference type="EMBL" id="MBN9673702.1"/>
    </source>
</evidence>
<dbReference type="InterPro" id="IPR036388">
    <property type="entry name" value="WH-like_DNA-bd_sf"/>
</dbReference>
<evidence type="ECO:0000313" key="7">
    <source>
        <dbReference type="Proteomes" id="UP000664096"/>
    </source>
</evidence>
<evidence type="ECO:0000256" key="4">
    <source>
        <dbReference type="ARBA" id="ARBA00023163"/>
    </source>
</evidence>
<dbReference type="PANTHER" id="PTHR30346:SF0">
    <property type="entry name" value="HCA OPERON TRANSCRIPTIONAL ACTIVATOR HCAR"/>
    <property type="match status" value="1"/>
</dbReference>
<dbReference type="AlphaFoldDB" id="A0A939EJS6"/>
<sequence length="318" mass="34003">MKSVAFSEQRPSAPASSIEIRHLRYVAAAAKFGSLRKAALALGVKQSTLSRTITQMETRLGVSLFERTSGGVHLTKPGAGIIRTCHYLVDAVDLLTAAAQVVSRGVTGQLTVGFYTSLSSGNLRASLTDYARKFPQIDFHMVEISPSDLLPDLASGFLDIAIVTGDPSPGEVGARSLWTERIMVALPSSHPLAENKVIHWTDLKDETFLLSDHDPGPELRDVLVSKLVPLGGQPKLVAHNVSQENIKGLVSAGFGVSLVLEASLGSSIPDVAYLEVRDGTGPSRISFSAHWRGDNDNPALANFIALLEERYPVPGGSR</sequence>
<dbReference type="Pfam" id="PF03466">
    <property type="entry name" value="LysR_substrate"/>
    <property type="match status" value="1"/>
</dbReference>
<dbReference type="InterPro" id="IPR005119">
    <property type="entry name" value="LysR_subst-bd"/>
</dbReference>
<dbReference type="InterPro" id="IPR036390">
    <property type="entry name" value="WH_DNA-bd_sf"/>
</dbReference>
<dbReference type="EMBL" id="JAEKJZ010000007">
    <property type="protein sequence ID" value="MBN9673702.1"/>
    <property type="molecule type" value="Genomic_DNA"/>
</dbReference>
<protein>
    <submittedName>
        <fullName evidence="6">LysR family transcriptional regulator</fullName>
    </submittedName>
</protein>
<reference evidence="6" key="1">
    <citation type="submission" date="2020-12" db="EMBL/GenBank/DDBJ databases">
        <title>Oil enriched cultivation method for isolating marine PHA-producing bacteria.</title>
        <authorList>
            <person name="Zheng W."/>
            <person name="Yu S."/>
            <person name="Huang Y."/>
        </authorList>
    </citation>
    <scope>NUCLEOTIDE SEQUENCE</scope>
    <source>
        <strain evidence="6">SY-2-12</strain>
    </source>
</reference>
<dbReference type="PROSITE" id="PS50931">
    <property type="entry name" value="HTH_LYSR"/>
    <property type="match status" value="1"/>
</dbReference>
<evidence type="ECO:0000256" key="1">
    <source>
        <dbReference type="ARBA" id="ARBA00009437"/>
    </source>
</evidence>
<comment type="caution">
    <text evidence="6">The sequence shown here is derived from an EMBL/GenBank/DDBJ whole genome shotgun (WGS) entry which is preliminary data.</text>
</comment>
<dbReference type="Gene3D" id="1.10.10.10">
    <property type="entry name" value="Winged helix-like DNA-binding domain superfamily/Winged helix DNA-binding domain"/>
    <property type="match status" value="1"/>
</dbReference>
<dbReference type="PANTHER" id="PTHR30346">
    <property type="entry name" value="TRANSCRIPTIONAL DUAL REGULATOR HCAR-RELATED"/>
    <property type="match status" value="1"/>
</dbReference>
<evidence type="ECO:0000259" key="5">
    <source>
        <dbReference type="PROSITE" id="PS50931"/>
    </source>
</evidence>
<gene>
    <name evidence="6" type="ORF">JF539_25325</name>
</gene>
<proteinExistence type="inferred from homology"/>
<dbReference type="Gene3D" id="3.40.190.10">
    <property type="entry name" value="Periplasmic binding protein-like II"/>
    <property type="match status" value="2"/>
</dbReference>
<dbReference type="SUPFAM" id="SSF53850">
    <property type="entry name" value="Periplasmic binding protein-like II"/>
    <property type="match status" value="1"/>
</dbReference>